<accession>A0A420ZB42</accession>
<gene>
    <name evidence="1" type="ORF">DRH29_05330</name>
</gene>
<dbReference type="EMBL" id="QMNG01000092">
    <property type="protein sequence ID" value="RLC36032.1"/>
    <property type="molecule type" value="Genomic_DNA"/>
</dbReference>
<sequence>MDIGLDLQTMVILGERQQGGPGIEVLFDKIIGSFQSGDLYFQFPQHTGEGLVVRRDQTPEVVTGQIEQKMSAIAADGDPETAVAHQGGVHGRRRCKTV</sequence>
<protein>
    <submittedName>
        <fullName evidence="1">Uncharacterized protein</fullName>
    </submittedName>
</protein>
<comment type="caution">
    <text evidence="1">The sequence shown here is derived from an EMBL/GenBank/DDBJ whole genome shotgun (WGS) entry which is preliminary data.</text>
</comment>
<evidence type="ECO:0000313" key="2">
    <source>
        <dbReference type="Proteomes" id="UP000281261"/>
    </source>
</evidence>
<proteinExistence type="predicted"/>
<evidence type="ECO:0000313" key="1">
    <source>
        <dbReference type="EMBL" id="RLC36032.1"/>
    </source>
</evidence>
<organism evidence="1 2">
    <name type="scientific">candidate division Kazan bacterium</name>
    <dbReference type="NCBI Taxonomy" id="2202143"/>
    <lineage>
        <taxon>Bacteria</taxon>
        <taxon>Bacteria division Kazan-3B-28</taxon>
    </lineage>
</organism>
<name>A0A420ZB42_UNCK3</name>
<reference evidence="1 2" key="1">
    <citation type="submission" date="2018-06" db="EMBL/GenBank/DDBJ databases">
        <title>Extensive metabolic versatility and redundancy in microbially diverse, dynamic hydrothermal sediments.</title>
        <authorList>
            <person name="Dombrowski N."/>
            <person name="Teske A."/>
            <person name="Baker B.J."/>
        </authorList>
    </citation>
    <scope>NUCLEOTIDE SEQUENCE [LARGE SCALE GENOMIC DNA]</scope>
    <source>
        <strain evidence="1">B79_G16</strain>
    </source>
</reference>
<dbReference type="AlphaFoldDB" id="A0A420ZB42"/>
<dbReference type="Proteomes" id="UP000281261">
    <property type="component" value="Unassembled WGS sequence"/>
</dbReference>